<dbReference type="EMBL" id="CALNXJ010000027">
    <property type="protein sequence ID" value="CAH3132946.1"/>
    <property type="molecule type" value="Genomic_DNA"/>
</dbReference>
<feature type="non-terminal residue" evidence="2">
    <location>
        <position position="72"/>
    </location>
</feature>
<name>A0AAU9X1X6_9CNID</name>
<reference evidence="2 3" key="1">
    <citation type="submission" date="2022-05" db="EMBL/GenBank/DDBJ databases">
        <authorList>
            <consortium name="Genoscope - CEA"/>
            <person name="William W."/>
        </authorList>
    </citation>
    <scope>NUCLEOTIDE SEQUENCE [LARGE SCALE GENOMIC DNA]</scope>
</reference>
<evidence type="ECO:0000313" key="3">
    <source>
        <dbReference type="Proteomes" id="UP001159428"/>
    </source>
</evidence>
<evidence type="ECO:0000256" key="1">
    <source>
        <dbReference type="SAM" id="MobiDB-lite"/>
    </source>
</evidence>
<gene>
    <name evidence="2" type="ORF">PMEA_00015295</name>
</gene>
<comment type="caution">
    <text evidence="2">The sequence shown here is derived from an EMBL/GenBank/DDBJ whole genome shotgun (WGS) entry which is preliminary data.</text>
</comment>
<feature type="non-terminal residue" evidence="2">
    <location>
        <position position="1"/>
    </location>
</feature>
<evidence type="ECO:0000313" key="2">
    <source>
        <dbReference type="EMBL" id="CAH3132946.1"/>
    </source>
</evidence>
<protein>
    <submittedName>
        <fullName evidence="2">Uncharacterized protein</fullName>
    </submittedName>
</protein>
<dbReference type="AlphaFoldDB" id="A0AAU9X1X6"/>
<sequence length="72" mass="8304">IAEKVEKSKKRLKDPMGKQRSRTSEYQLSFKGVSCETSHFGICCSKFRDAVSIYSRVEVRIEQVEKLKTSCQ</sequence>
<proteinExistence type="predicted"/>
<feature type="region of interest" description="Disordered" evidence="1">
    <location>
        <begin position="1"/>
        <end position="23"/>
    </location>
</feature>
<organism evidence="2 3">
    <name type="scientific">Pocillopora meandrina</name>
    <dbReference type="NCBI Taxonomy" id="46732"/>
    <lineage>
        <taxon>Eukaryota</taxon>
        <taxon>Metazoa</taxon>
        <taxon>Cnidaria</taxon>
        <taxon>Anthozoa</taxon>
        <taxon>Hexacorallia</taxon>
        <taxon>Scleractinia</taxon>
        <taxon>Astrocoeniina</taxon>
        <taxon>Pocilloporidae</taxon>
        <taxon>Pocillopora</taxon>
    </lineage>
</organism>
<keyword evidence="3" id="KW-1185">Reference proteome</keyword>
<accession>A0AAU9X1X6</accession>
<dbReference type="Proteomes" id="UP001159428">
    <property type="component" value="Unassembled WGS sequence"/>
</dbReference>